<keyword evidence="4" id="KW-1185">Reference proteome</keyword>
<keyword evidence="2" id="KW-1133">Transmembrane helix</keyword>
<organism evidence="3 4">
    <name type="scientific">Prymnesium parvum</name>
    <name type="common">Toxic golden alga</name>
    <dbReference type="NCBI Taxonomy" id="97485"/>
    <lineage>
        <taxon>Eukaryota</taxon>
        <taxon>Haptista</taxon>
        <taxon>Haptophyta</taxon>
        <taxon>Prymnesiophyceae</taxon>
        <taxon>Prymnesiales</taxon>
        <taxon>Prymnesiaceae</taxon>
        <taxon>Prymnesium</taxon>
    </lineage>
</organism>
<name>A0AB34JIB0_PRYPA</name>
<dbReference type="Proteomes" id="UP001515480">
    <property type="component" value="Unassembled WGS sequence"/>
</dbReference>
<keyword evidence="2" id="KW-0472">Membrane</keyword>
<proteinExistence type="predicted"/>
<accession>A0AB34JIB0</accession>
<evidence type="ECO:0000313" key="4">
    <source>
        <dbReference type="Proteomes" id="UP001515480"/>
    </source>
</evidence>
<feature type="transmembrane region" description="Helical" evidence="2">
    <location>
        <begin position="63"/>
        <end position="82"/>
    </location>
</feature>
<dbReference type="AlphaFoldDB" id="A0AB34JIB0"/>
<feature type="region of interest" description="Disordered" evidence="1">
    <location>
        <begin position="125"/>
        <end position="161"/>
    </location>
</feature>
<protein>
    <submittedName>
        <fullName evidence="3">Uncharacterized protein</fullName>
    </submittedName>
</protein>
<dbReference type="EMBL" id="JBGBPQ010000007">
    <property type="protein sequence ID" value="KAL1521330.1"/>
    <property type="molecule type" value="Genomic_DNA"/>
</dbReference>
<feature type="compositionally biased region" description="Basic residues" evidence="1">
    <location>
        <begin position="147"/>
        <end position="161"/>
    </location>
</feature>
<comment type="caution">
    <text evidence="3">The sequence shown here is derived from an EMBL/GenBank/DDBJ whole genome shotgun (WGS) entry which is preliminary data.</text>
</comment>
<reference evidence="3 4" key="1">
    <citation type="journal article" date="2024" name="Science">
        <title>Giant polyketide synthase enzymes in the biosynthesis of giant marine polyether toxins.</title>
        <authorList>
            <person name="Fallon T.R."/>
            <person name="Shende V.V."/>
            <person name="Wierzbicki I.H."/>
            <person name="Pendleton A.L."/>
            <person name="Watervoot N.F."/>
            <person name="Auber R.P."/>
            <person name="Gonzalez D.J."/>
            <person name="Wisecaver J.H."/>
            <person name="Moore B.S."/>
        </authorList>
    </citation>
    <scope>NUCLEOTIDE SEQUENCE [LARGE SCALE GENOMIC DNA]</scope>
    <source>
        <strain evidence="3 4">12B1</strain>
    </source>
</reference>
<sequence length="161" mass="18028">MRCLPHPSVLQLPQLRPTVAGVTARTAPPRLSLLGLSLVADITVDQGPEGSQPVSALLENGIAVAYLGVLAVLFGFLAYLALADQRAKKRREESMLEMQEVSEALRREGKVVEAEVLEGELKKIKEEPQKVQTKRQTAGFEDEGNRFSRRQQKERRKRRKK</sequence>
<evidence type="ECO:0000313" key="3">
    <source>
        <dbReference type="EMBL" id="KAL1521330.1"/>
    </source>
</evidence>
<evidence type="ECO:0000256" key="2">
    <source>
        <dbReference type="SAM" id="Phobius"/>
    </source>
</evidence>
<evidence type="ECO:0000256" key="1">
    <source>
        <dbReference type="SAM" id="MobiDB-lite"/>
    </source>
</evidence>
<keyword evidence="2" id="KW-0812">Transmembrane</keyword>
<gene>
    <name evidence="3" type="ORF">AB1Y20_020997</name>
</gene>